<reference evidence="2" key="2">
    <citation type="submission" date="2017-12" db="EMBL/GenBank/DDBJ databases">
        <title>Genome sequence of the Bar-tailed Godwit (Limosa lapponica baueri).</title>
        <authorList>
            <person name="Lima N.C.B."/>
            <person name="Parody-Merino A.M."/>
            <person name="Battley P.F."/>
            <person name="Fidler A.E."/>
            <person name="Prosdocimi F."/>
        </authorList>
    </citation>
    <scope>NUCLEOTIDE SEQUENCE [LARGE SCALE GENOMIC DNA]</scope>
</reference>
<reference evidence="2" key="1">
    <citation type="submission" date="2017-11" db="EMBL/GenBank/DDBJ databases">
        <authorList>
            <person name="Lima N.C."/>
            <person name="Parody-Merino A.M."/>
            <person name="Battley P.F."/>
            <person name="Fidler A.E."/>
            <person name="Prosdocimi F."/>
        </authorList>
    </citation>
    <scope>NUCLEOTIDE SEQUENCE [LARGE SCALE GENOMIC DNA]</scope>
</reference>
<organism evidence="1 2">
    <name type="scientific">Limosa lapponica baueri</name>
    <dbReference type="NCBI Taxonomy" id="1758121"/>
    <lineage>
        <taxon>Eukaryota</taxon>
        <taxon>Metazoa</taxon>
        <taxon>Chordata</taxon>
        <taxon>Craniata</taxon>
        <taxon>Vertebrata</taxon>
        <taxon>Euteleostomi</taxon>
        <taxon>Archelosauria</taxon>
        <taxon>Archosauria</taxon>
        <taxon>Dinosauria</taxon>
        <taxon>Saurischia</taxon>
        <taxon>Theropoda</taxon>
        <taxon>Coelurosauria</taxon>
        <taxon>Aves</taxon>
        <taxon>Neognathae</taxon>
        <taxon>Neoaves</taxon>
        <taxon>Charadriiformes</taxon>
        <taxon>Scolopacidae</taxon>
        <taxon>Limosa</taxon>
    </lineage>
</organism>
<evidence type="ECO:0000313" key="1">
    <source>
        <dbReference type="EMBL" id="PKU29938.1"/>
    </source>
</evidence>
<protein>
    <submittedName>
        <fullName evidence="1">Uncharacterized protein</fullName>
    </submittedName>
</protein>
<gene>
    <name evidence="1" type="ORF">llap_19758</name>
</gene>
<dbReference type="Proteomes" id="UP000233556">
    <property type="component" value="Unassembled WGS sequence"/>
</dbReference>
<name>A0A2I0T835_LIMLA</name>
<accession>A0A2I0T835</accession>
<sequence>MAQRDRVQQDLGDAAGCSIPFLLRYPVRVKDNMNLEKTWPVIFSCIDQLAYRQRQIPSFQIQLCQELMTSRAEELL</sequence>
<proteinExistence type="predicted"/>
<keyword evidence="2" id="KW-1185">Reference proteome</keyword>
<evidence type="ECO:0000313" key="2">
    <source>
        <dbReference type="Proteomes" id="UP000233556"/>
    </source>
</evidence>
<dbReference type="AlphaFoldDB" id="A0A2I0T835"/>
<dbReference type="EMBL" id="KZ515824">
    <property type="protein sequence ID" value="PKU29938.1"/>
    <property type="molecule type" value="Genomic_DNA"/>
</dbReference>